<gene>
    <name evidence="2" type="primary">iolE_5</name>
    <name evidence="2" type="ORF">Mal4_47460</name>
</gene>
<name>A0A517ZD76_9PLAN</name>
<organism evidence="2 3">
    <name type="scientific">Maioricimonas rarisocia</name>
    <dbReference type="NCBI Taxonomy" id="2528026"/>
    <lineage>
        <taxon>Bacteria</taxon>
        <taxon>Pseudomonadati</taxon>
        <taxon>Planctomycetota</taxon>
        <taxon>Planctomycetia</taxon>
        <taxon>Planctomycetales</taxon>
        <taxon>Planctomycetaceae</taxon>
        <taxon>Maioricimonas</taxon>
    </lineage>
</organism>
<accession>A0A517ZD76</accession>
<dbReference type="InterPro" id="IPR036237">
    <property type="entry name" value="Xyl_isomerase-like_sf"/>
</dbReference>
<dbReference type="GO" id="GO:0050114">
    <property type="term" value="F:myo-inosose-2 dehydratase activity"/>
    <property type="evidence" value="ECO:0007669"/>
    <property type="project" value="UniProtKB-EC"/>
</dbReference>
<dbReference type="Gene3D" id="3.20.20.150">
    <property type="entry name" value="Divalent-metal-dependent TIM barrel enzymes"/>
    <property type="match status" value="1"/>
</dbReference>
<dbReference type="PANTHER" id="PTHR12110">
    <property type="entry name" value="HYDROXYPYRUVATE ISOMERASE"/>
    <property type="match status" value="1"/>
</dbReference>
<dbReference type="KEGG" id="mri:Mal4_47460"/>
<keyword evidence="3" id="KW-1185">Reference proteome</keyword>
<dbReference type="InterPro" id="IPR013022">
    <property type="entry name" value="Xyl_isomerase-like_TIM-brl"/>
</dbReference>
<dbReference type="OrthoDB" id="9779184at2"/>
<reference evidence="2 3" key="1">
    <citation type="submission" date="2019-02" db="EMBL/GenBank/DDBJ databases">
        <title>Deep-cultivation of Planctomycetes and their phenomic and genomic characterization uncovers novel biology.</title>
        <authorList>
            <person name="Wiegand S."/>
            <person name="Jogler M."/>
            <person name="Boedeker C."/>
            <person name="Pinto D."/>
            <person name="Vollmers J."/>
            <person name="Rivas-Marin E."/>
            <person name="Kohn T."/>
            <person name="Peeters S.H."/>
            <person name="Heuer A."/>
            <person name="Rast P."/>
            <person name="Oberbeckmann S."/>
            <person name="Bunk B."/>
            <person name="Jeske O."/>
            <person name="Meyerdierks A."/>
            <person name="Storesund J.E."/>
            <person name="Kallscheuer N."/>
            <person name="Luecker S."/>
            <person name="Lage O.M."/>
            <person name="Pohl T."/>
            <person name="Merkel B.J."/>
            <person name="Hornburger P."/>
            <person name="Mueller R.-W."/>
            <person name="Bruemmer F."/>
            <person name="Labrenz M."/>
            <person name="Spormann A.M."/>
            <person name="Op den Camp H."/>
            <person name="Overmann J."/>
            <person name="Amann R."/>
            <person name="Jetten M.S.M."/>
            <person name="Mascher T."/>
            <person name="Medema M.H."/>
            <person name="Devos D.P."/>
            <person name="Kaster A.-K."/>
            <person name="Ovreas L."/>
            <person name="Rohde M."/>
            <person name="Galperin M.Y."/>
            <person name="Jogler C."/>
        </authorList>
    </citation>
    <scope>NUCLEOTIDE SEQUENCE [LARGE SCALE GENOMIC DNA]</scope>
    <source>
        <strain evidence="2 3">Mal4</strain>
    </source>
</reference>
<dbReference type="Pfam" id="PF01261">
    <property type="entry name" value="AP_endonuc_2"/>
    <property type="match status" value="1"/>
</dbReference>
<dbReference type="AlphaFoldDB" id="A0A517ZD76"/>
<evidence type="ECO:0000259" key="1">
    <source>
        <dbReference type="Pfam" id="PF01261"/>
    </source>
</evidence>
<sequence length="279" mass="30699">MNRTIACFPNSYGRFGVEAAVPLLQDIGLRHIELPIKNAGVPSFFGEEPVLTDASSPDDLTRVRKLLADHELSISSCNITAGNPLDPKVVDATCRKLDLAAELGVTLVVAGAGEAETDEDRATLYRHLGRIGDYASERGITYCFETHPGICQSADGMLETMRGLDHPHLRLNFDTGNVLYYNEGADVISSLEQVIEYVRHVHLKDSPGGYRDWTFTTLGTGIVDFRRVREILDDAGFTGPYSLEIEGIEGEAPLTLEQHHQRVADSVTYLKTLGYFDAD</sequence>
<dbReference type="EC" id="4.2.1.44" evidence="2"/>
<evidence type="ECO:0000313" key="3">
    <source>
        <dbReference type="Proteomes" id="UP000320496"/>
    </source>
</evidence>
<dbReference type="Proteomes" id="UP000320496">
    <property type="component" value="Chromosome"/>
</dbReference>
<protein>
    <submittedName>
        <fullName evidence="2">Inosose dehydratase</fullName>
        <ecNumber evidence="2">4.2.1.44</ecNumber>
    </submittedName>
</protein>
<feature type="domain" description="Xylose isomerase-like TIM barrel" evidence="1">
    <location>
        <begin position="24"/>
        <end position="258"/>
    </location>
</feature>
<evidence type="ECO:0000313" key="2">
    <source>
        <dbReference type="EMBL" id="QDU40390.1"/>
    </source>
</evidence>
<dbReference type="RefSeq" id="WP_145371654.1">
    <property type="nucleotide sequence ID" value="NZ_CP036275.1"/>
</dbReference>
<dbReference type="InterPro" id="IPR050312">
    <property type="entry name" value="IolE/XylAMocC-like"/>
</dbReference>
<proteinExistence type="predicted"/>
<dbReference type="PANTHER" id="PTHR12110:SF53">
    <property type="entry name" value="BLR5974 PROTEIN"/>
    <property type="match status" value="1"/>
</dbReference>
<dbReference type="SUPFAM" id="SSF51658">
    <property type="entry name" value="Xylose isomerase-like"/>
    <property type="match status" value="1"/>
</dbReference>
<keyword evidence="2" id="KW-0456">Lyase</keyword>
<dbReference type="EMBL" id="CP036275">
    <property type="protein sequence ID" value="QDU40390.1"/>
    <property type="molecule type" value="Genomic_DNA"/>
</dbReference>